<keyword evidence="4" id="KW-0645">Protease</keyword>
<dbReference type="PROSITE" id="PS01122">
    <property type="entry name" value="CASPASE_CYS"/>
    <property type="match status" value="1"/>
</dbReference>
<organism evidence="11">
    <name type="scientific">Nothobranchius furzeri</name>
    <name type="common">Turquoise killifish</name>
    <dbReference type="NCBI Taxonomy" id="105023"/>
    <lineage>
        <taxon>Eukaryota</taxon>
        <taxon>Metazoa</taxon>
        <taxon>Chordata</taxon>
        <taxon>Craniata</taxon>
        <taxon>Vertebrata</taxon>
        <taxon>Euteleostomi</taxon>
        <taxon>Actinopterygii</taxon>
        <taxon>Neopterygii</taxon>
        <taxon>Teleostei</taxon>
        <taxon>Neoteleostei</taxon>
        <taxon>Acanthomorphata</taxon>
        <taxon>Ovalentaria</taxon>
        <taxon>Atherinomorphae</taxon>
        <taxon>Cyprinodontiformes</taxon>
        <taxon>Nothobranchiidae</taxon>
        <taxon>Nothobranchius</taxon>
    </lineage>
</organism>
<evidence type="ECO:0000256" key="3">
    <source>
        <dbReference type="ARBA" id="ARBA00022490"/>
    </source>
</evidence>
<dbReference type="SUPFAM" id="SSF52129">
    <property type="entry name" value="Caspase-like"/>
    <property type="match status" value="1"/>
</dbReference>
<evidence type="ECO:0000256" key="2">
    <source>
        <dbReference type="ARBA" id="ARBA00010134"/>
    </source>
</evidence>
<dbReference type="CDD" id="cd00032">
    <property type="entry name" value="CASc"/>
    <property type="match status" value="1"/>
</dbReference>
<dbReference type="InterPro" id="IPR002398">
    <property type="entry name" value="Pept_C14"/>
</dbReference>
<dbReference type="InterPro" id="IPR015917">
    <property type="entry name" value="Pept_C14A"/>
</dbReference>
<keyword evidence="6" id="KW-0378">Hydrolase</keyword>
<dbReference type="PANTHER" id="PTHR10454:SF206">
    <property type="entry name" value="CASPASE-6"/>
    <property type="match status" value="1"/>
</dbReference>
<dbReference type="PANTHER" id="PTHR10454">
    <property type="entry name" value="CASPASE"/>
    <property type="match status" value="1"/>
</dbReference>
<comment type="similarity">
    <text evidence="2">Belongs to the peptidase C14A family.</text>
</comment>
<dbReference type="EMBL" id="HADY01007189">
    <property type="protein sequence ID" value="SBP45674.1"/>
    <property type="molecule type" value="Transcribed_RNA"/>
</dbReference>
<feature type="domain" description="Caspase family p20" evidence="10">
    <location>
        <begin position="55"/>
        <end position="179"/>
    </location>
</feature>
<dbReference type="GO" id="GO:0006915">
    <property type="term" value="P:apoptotic process"/>
    <property type="evidence" value="ECO:0007669"/>
    <property type="project" value="UniProtKB-KW"/>
</dbReference>
<reference evidence="11" key="2">
    <citation type="submission" date="2016-06" db="EMBL/GenBank/DDBJ databases">
        <title>The genome of a short-lived fish provides insights into sex chromosome evolution and the genetic control of aging.</title>
        <authorList>
            <person name="Reichwald K."/>
            <person name="Felder M."/>
            <person name="Petzold A."/>
            <person name="Koch P."/>
            <person name="Groth M."/>
            <person name="Platzer M."/>
        </authorList>
    </citation>
    <scope>NUCLEOTIDE SEQUENCE</scope>
    <source>
        <tissue evidence="11">Brain</tissue>
    </source>
</reference>
<evidence type="ECO:0000256" key="1">
    <source>
        <dbReference type="ARBA" id="ARBA00004496"/>
    </source>
</evidence>
<dbReference type="GO" id="GO:0043525">
    <property type="term" value="P:positive regulation of neuron apoptotic process"/>
    <property type="evidence" value="ECO:0007669"/>
    <property type="project" value="TreeGrafter"/>
</dbReference>
<comment type="subcellular location">
    <subcellularLocation>
        <location evidence="1">Cytoplasm</location>
    </subcellularLocation>
</comment>
<keyword evidence="7" id="KW-0788">Thiol protease</keyword>
<evidence type="ECO:0000259" key="10">
    <source>
        <dbReference type="PROSITE" id="PS50208"/>
    </source>
</evidence>
<evidence type="ECO:0000313" key="11">
    <source>
        <dbReference type="EMBL" id="SBP45674.1"/>
    </source>
</evidence>
<sequence>MSNKSEASSGGSAANDSKTTTDSKVCTENLTETDAFITNSLNLDPAEEYNMGHKQRGLALIFNQDYFYWLLGLGARSGSEADRNNLARRLKQLNFEVRCYDNLKQVEILEKIHEAAEEDHSDADCFLLTFMSHGEDDHVFAHDGKINIQEITAMFKGDKCKTLVGKPKIFIMQACRGDKHDVPVTQCDVVDNKVNEVVVDASSIHTLPAGADFVMCYSVAQGKLFGSFDYFGLFVLLLLNIGKTSEKYHRLHNVVLMGGPQKVAEQDVLWF</sequence>
<keyword evidence="3" id="KW-0963">Cytoplasm</keyword>
<dbReference type="PROSITE" id="PS50208">
    <property type="entry name" value="CASPASE_P20"/>
    <property type="match status" value="1"/>
</dbReference>
<evidence type="ECO:0000256" key="4">
    <source>
        <dbReference type="ARBA" id="ARBA00022670"/>
    </source>
</evidence>
<dbReference type="InterPro" id="IPR016129">
    <property type="entry name" value="Caspase_his_AS"/>
</dbReference>
<dbReference type="AlphaFoldDB" id="A0A1A7ZSD0"/>
<evidence type="ECO:0000256" key="7">
    <source>
        <dbReference type="ARBA" id="ARBA00022807"/>
    </source>
</evidence>
<dbReference type="Gene3D" id="3.40.50.1460">
    <property type="match status" value="1"/>
</dbReference>
<evidence type="ECO:0000256" key="5">
    <source>
        <dbReference type="ARBA" id="ARBA00022703"/>
    </source>
</evidence>
<gene>
    <name evidence="11" type="primary">CASP6</name>
</gene>
<evidence type="ECO:0000256" key="9">
    <source>
        <dbReference type="SAM" id="MobiDB-lite"/>
    </source>
</evidence>
<dbReference type="InterPro" id="IPR029030">
    <property type="entry name" value="Caspase-like_dom_sf"/>
</dbReference>
<dbReference type="GO" id="GO:0004197">
    <property type="term" value="F:cysteine-type endopeptidase activity"/>
    <property type="evidence" value="ECO:0007669"/>
    <property type="project" value="InterPro"/>
</dbReference>
<dbReference type="GO" id="GO:0006508">
    <property type="term" value="P:proteolysis"/>
    <property type="evidence" value="ECO:0007669"/>
    <property type="project" value="UniProtKB-KW"/>
</dbReference>
<dbReference type="Pfam" id="PF00656">
    <property type="entry name" value="Peptidase_C14"/>
    <property type="match status" value="1"/>
</dbReference>
<feature type="region of interest" description="Disordered" evidence="9">
    <location>
        <begin position="1"/>
        <end position="22"/>
    </location>
</feature>
<dbReference type="GO" id="GO:0005737">
    <property type="term" value="C:cytoplasm"/>
    <property type="evidence" value="ECO:0007669"/>
    <property type="project" value="UniProtKB-SubCell"/>
</dbReference>
<dbReference type="InterPro" id="IPR001309">
    <property type="entry name" value="Pept_C14_p20"/>
</dbReference>
<proteinExistence type="inferred from homology"/>
<keyword evidence="8" id="KW-0865">Zymogen</keyword>
<protein>
    <submittedName>
        <fullName evidence="11">Caspase 6, apoptosis-related cysteine peptidase</fullName>
    </submittedName>
</protein>
<accession>A0A1A7ZSD0</accession>
<keyword evidence="5" id="KW-0053">Apoptosis</keyword>
<dbReference type="PROSITE" id="PS01121">
    <property type="entry name" value="CASPASE_HIS"/>
    <property type="match status" value="1"/>
</dbReference>
<reference evidence="11" key="1">
    <citation type="submission" date="2016-05" db="EMBL/GenBank/DDBJ databases">
        <authorList>
            <person name="Lavstsen T."/>
            <person name="Jespersen J.S."/>
        </authorList>
    </citation>
    <scope>NUCLEOTIDE SEQUENCE</scope>
    <source>
        <tissue evidence="11">Brain</tissue>
    </source>
</reference>
<evidence type="ECO:0000256" key="8">
    <source>
        <dbReference type="ARBA" id="ARBA00023145"/>
    </source>
</evidence>
<evidence type="ECO:0000256" key="6">
    <source>
        <dbReference type="ARBA" id="ARBA00022801"/>
    </source>
</evidence>
<dbReference type="PRINTS" id="PR00376">
    <property type="entry name" value="IL1BCENZYME"/>
</dbReference>
<dbReference type="InterPro" id="IPR011600">
    <property type="entry name" value="Pept_C14_caspase"/>
</dbReference>
<dbReference type="InterPro" id="IPR033139">
    <property type="entry name" value="Caspase_cys_AS"/>
</dbReference>
<name>A0A1A7ZSD0_NOTFU</name>
<dbReference type="SMART" id="SM00115">
    <property type="entry name" value="CASc"/>
    <property type="match status" value="1"/>
</dbReference>